<organism evidence="9 10">
    <name type="scientific">Tatumella morbirosei</name>
    <dbReference type="NCBI Taxonomy" id="642227"/>
    <lineage>
        <taxon>Bacteria</taxon>
        <taxon>Pseudomonadati</taxon>
        <taxon>Pseudomonadota</taxon>
        <taxon>Gammaproteobacteria</taxon>
        <taxon>Enterobacterales</taxon>
        <taxon>Erwiniaceae</taxon>
        <taxon>Tatumella</taxon>
    </lineage>
</organism>
<dbReference type="PANTHER" id="PTHR35936">
    <property type="entry name" value="MEMBRANE-BOUND LYTIC MUREIN TRANSGLYCOSYLASE F"/>
    <property type="match status" value="1"/>
</dbReference>
<feature type="signal peptide" evidence="7">
    <location>
        <begin position="1"/>
        <end position="22"/>
    </location>
</feature>
<dbReference type="CDD" id="cd13703">
    <property type="entry name" value="PBP2_HisJ_LAO"/>
    <property type="match status" value="1"/>
</dbReference>
<proteinExistence type="inferred from homology"/>
<keyword evidence="3" id="KW-0813">Transport</keyword>
<evidence type="ECO:0000256" key="1">
    <source>
        <dbReference type="ARBA" id="ARBA00004418"/>
    </source>
</evidence>
<keyword evidence="4 7" id="KW-0732">Signal</keyword>
<evidence type="ECO:0000256" key="4">
    <source>
        <dbReference type="ARBA" id="ARBA00022729"/>
    </source>
</evidence>
<evidence type="ECO:0000313" key="10">
    <source>
        <dbReference type="Proteomes" id="UP000029577"/>
    </source>
</evidence>
<dbReference type="RefSeq" id="WP_038021787.1">
    <property type="nucleotide sequence ID" value="NZ_JPKR02000003.1"/>
</dbReference>
<protein>
    <submittedName>
        <fullName evidence="9">Histidine ABC transporter substrate-binding protein HisJ</fullName>
    </submittedName>
</protein>
<dbReference type="InterPro" id="IPR001638">
    <property type="entry name" value="Solute-binding_3/MltF_N"/>
</dbReference>
<keyword evidence="10" id="KW-1185">Reference proteome</keyword>
<keyword evidence="5" id="KW-0574">Periplasm</keyword>
<evidence type="ECO:0000256" key="5">
    <source>
        <dbReference type="ARBA" id="ARBA00022764"/>
    </source>
</evidence>
<evidence type="ECO:0000256" key="2">
    <source>
        <dbReference type="ARBA" id="ARBA00010333"/>
    </source>
</evidence>
<evidence type="ECO:0000313" key="9">
    <source>
        <dbReference type="EMBL" id="KGD72316.1"/>
    </source>
</evidence>
<dbReference type="eggNOG" id="COG0834">
    <property type="taxonomic scope" value="Bacteria"/>
</dbReference>
<dbReference type="NCBIfam" id="TIGR01096">
    <property type="entry name" value="3A0103s03R"/>
    <property type="match status" value="1"/>
</dbReference>
<dbReference type="Gene3D" id="3.40.190.10">
    <property type="entry name" value="Periplasmic binding protein-like II"/>
    <property type="match status" value="2"/>
</dbReference>
<evidence type="ECO:0000256" key="7">
    <source>
        <dbReference type="SAM" id="SignalP"/>
    </source>
</evidence>
<dbReference type="InterPro" id="IPR005768">
    <property type="entry name" value="Lys_Arg_Orn-bd"/>
</dbReference>
<dbReference type="SMART" id="SM00062">
    <property type="entry name" value="PBPb"/>
    <property type="match status" value="1"/>
</dbReference>
<dbReference type="SUPFAM" id="SSF53850">
    <property type="entry name" value="Periplasmic binding protein-like II"/>
    <property type="match status" value="1"/>
</dbReference>
<dbReference type="OrthoDB" id="9768183at2"/>
<reference evidence="9" key="1">
    <citation type="submission" date="2014-12" db="EMBL/GenBank/DDBJ databases">
        <title>The draft genome of the Tatumella morbirosei type strain, LMG23360T isolated from pineapple rot.</title>
        <authorList>
            <person name="Smits T.H."/>
            <person name="Palmer M."/>
            <person name="Venter S.N."/>
            <person name="Duffy B."/>
            <person name="Steenkamp E.T."/>
            <person name="Chan W.Y."/>
            <person name="Coutinho T.A."/>
            <person name="Coetzee M.P."/>
            <person name="De Maayer P."/>
        </authorList>
    </citation>
    <scope>NUCLEOTIDE SEQUENCE [LARGE SCALE GENOMIC DNA]</scope>
    <source>
        <strain evidence="9">LMG 23360</strain>
    </source>
</reference>
<dbReference type="AlphaFoldDB" id="A0A095T5X1"/>
<comment type="caution">
    <text evidence="9">The sequence shown here is derived from an EMBL/GenBank/DDBJ whole genome shotgun (WGS) entry which is preliminary data.</text>
</comment>
<comment type="subcellular location">
    <subcellularLocation>
        <location evidence="1">Periplasm</location>
    </subcellularLocation>
</comment>
<evidence type="ECO:0000256" key="3">
    <source>
        <dbReference type="ARBA" id="ARBA00022448"/>
    </source>
</evidence>
<sequence length="260" mass="28269">MKKRVLALSLMLAISSVGSVFAAIPKTLRIGTDPTYPPFESKDSSGKLVGFDIDLTNEICARIHTKCTYVEGDFDGLIPSLQANKIDAIISSLSITEKREKQIAFSEKLYAANSRLVAVKGSTLQPTLASLKGKSIGVEQGTTQETYANEYWRPQGVNVVSYSGQDQVYQDLHAGRIDAAFQDEVQAGEGFLKSPVGKGYAFAGPAVKDDKIFGVGTGMGMRKSDTELKAAVDKAFESMRKDGTYDKLAKKYFDFNVYGD</sequence>
<comment type="similarity">
    <text evidence="2 6">Belongs to the bacterial solute-binding protein 3 family.</text>
</comment>
<evidence type="ECO:0000259" key="8">
    <source>
        <dbReference type="SMART" id="SM00062"/>
    </source>
</evidence>
<name>A0A095T5X1_9GAMM</name>
<gene>
    <name evidence="9" type="ORF">HA49_16385</name>
</gene>
<dbReference type="PANTHER" id="PTHR35936:SF13">
    <property type="entry name" value="HISTIDINE-BINDING PERIPLASMIC PROTEIN"/>
    <property type="match status" value="1"/>
</dbReference>
<dbReference type="Proteomes" id="UP000029577">
    <property type="component" value="Unassembled WGS sequence"/>
</dbReference>
<feature type="domain" description="Solute-binding protein family 3/N-terminal" evidence="8">
    <location>
        <begin position="27"/>
        <end position="256"/>
    </location>
</feature>
<dbReference type="Pfam" id="PF00497">
    <property type="entry name" value="SBP_bac_3"/>
    <property type="match status" value="1"/>
</dbReference>
<dbReference type="EMBL" id="JPKR02000003">
    <property type="protein sequence ID" value="KGD72316.1"/>
    <property type="molecule type" value="Genomic_DNA"/>
</dbReference>
<accession>A0A095T5X1</accession>
<evidence type="ECO:0000256" key="6">
    <source>
        <dbReference type="RuleBase" id="RU003744"/>
    </source>
</evidence>
<dbReference type="GO" id="GO:0030288">
    <property type="term" value="C:outer membrane-bounded periplasmic space"/>
    <property type="evidence" value="ECO:0007669"/>
    <property type="project" value="InterPro"/>
</dbReference>
<dbReference type="InterPro" id="IPR018313">
    <property type="entry name" value="SBP_3_CS"/>
</dbReference>
<dbReference type="STRING" id="642227.HA49_16385"/>
<dbReference type="PROSITE" id="PS01039">
    <property type="entry name" value="SBP_BACTERIAL_3"/>
    <property type="match status" value="1"/>
</dbReference>
<feature type="chain" id="PRO_5001911444" evidence="7">
    <location>
        <begin position="23"/>
        <end position="260"/>
    </location>
</feature>